<accession>A0ABV0K7Q5</accession>
<dbReference type="PANTHER" id="PTHR45648">
    <property type="entry name" value="GDSL LIPASE/ACYLHYDROLASE FAMILY PROTEIN (AFU_ORTHOLOGUE AFUA_4G14700)"/>
    <property type="match status" value="1"/>
</dbReference>
<evidence type="ECO:0000256" key="1">
    <source>
        <dbReference type="ARBA" id="ARBA00022801"/>
    </source>
</evidence>
<dbReference type="EMBL" id="JAMPKX010000009">
    <property type="protein sequence ID" value="MEP0948806.1"/>
    <property type="molecule type" value="Genomic_DNA"/>
</dbReference>
<name>A0ABV0K7Q5_9CYAN</name>
<reference evidence="2 3" key="1">
    <citation type="submission" date="2022-04" db="EMBL/GenBank/DDBJ databases">
        <title>Positive selection, recombination, and allopatry shape intraspecific diversity of widespread and dominant cyanobacteria.</title>
        <authorList>
            <person name="Wei J."/>
            <person name="Shu W."/>
            <person name="Hu C."/>
        </authorList>
    </citation>
    <scope>NUCLEOTIDE SEQUENCE [LARGE SCALE GENOMIC DNA]</scope>
    <source>
        <strain evidence="2 3">DQ-A4</strain>
    </source>
</reference>
<dbReference type="SUPFAM" id="SSF51120">
    <property type="entry name" value="beta-Roll"/>
    <property type="match status" value="1"/>
</dbReference>
<dbReference type="InterPro" id="IPR051058">
    <property type="entry name" value="GDSL_Est/Lipase"/>
</dbReference>
<dbReference type="GO" id="GO:0016787">
    <property type="term" value="F:hydrolase activity"/>
    <property type="evidence" value="ECO:0007669"/>
    <property type="project" value="UniProtKB-KW"/>
</dbReference>
<dbReference type="InterPro" id="IPR001087">
    <property type="entry name" value="GDSL"/>
</dbReference>
<evidence type="ECO:0000313" key="2">
    <source>
        <dbReference type="EMBL" id="MEP0948806.1"/>
    </source>
</evidence>
<dbReference type="CDD" id="cd01846">
    <property type="entry name" value="fatty_acyltransferase_like"/>
    <property type="match status" value="1"/>
</dbReference>
<keyword evidence="3" id="KW-1185">Reference proteome</keyword>
<sequence>MASLLPSFLNPFLADLGPLDIFGSTVLVSGFGDDVLNGGTGDEVLVGLWGNKQLFGAEGNDWLLGGLGNDVLDGGVGNNQLFTGPGQDTVVLKNDGRVDTVVDFAPGADRFLLQGGLSFGQIAIAQQGANTTLRYLNQPEPSVILLNVEATSLTAESFQTQALVPSFNGLTIFGDSLSDPGNLFGLTGFFPPFPYSEGRFSNGDLWVDYLASDIGLEPTEVQNFSVGGATTGRDNGLDPVITLLTGTETDLPGLLDEIDSYLGGIGEGAADPDSLYVVWAGANDLFNLPSDPAAIPAFLANSVQNIATAIGSLAARGADTFLVPNLPNLGLTPRALGDGTSAQATALSQAFNAGLASTLEALEQSLSATIDIIPVDLFGLTNEIIGSPAEFGFTNVTDPLLNQGLLDDPGYFWWDQQHPTTTVHELLADVFQTSLLEAGYLQPSNGAMPALPGAVAQSEILGISDWESSWAATSLSALQPAPAVI</sequence>
<dbReference type="PRINTS" id="PR00313">
    <property type="entry name" value="CABNDNGRPT"/>
</dbReference>
<dbReference type="Pfam" id="PF00353">
    <property type="entry name" value="HemolysinCabind"/>
    <property type="match status" value="2"/>
</dbReference>
<organism evidence="2 3">
    <name type="scientific">Leptolyngbya subtilissima DQ-A4</name>
    <dbReference type="NCBI Taxonomy" id="2933933"/>
    <lineage>
        <taxon>Bacteria</taxon>
        <taxon>Bacillati</taxon>
        <taxon>Cyanobacteriota</taxon>
        <taxon>Cyanophyceae</taxon>
        <taxon>Leptolyngbyales</taxon>
        <taxon>Leptolyngbyaceae</taxon>
        <taxon>Leptolyngbya group</taxon>
        <taxon>Leptolyngbya</taxon>
    </lineage>
</organism>
<comment type="caution">
    <text evidence="2">The sequence shown here is derived from an EMBL/GenBank/DDBJ whole genome shotgun (WGS) entry which is preliminary data.</text>
</comment>
<dbReference type="Proteomes" id="UP001482513">
    <property type="component" value="Unassembled WGS sequence"/>
</dbReference>
<protein>
    <submittedName>
        <fullName evidence="2">SGNH/GDSL hydrolase family protein</fullName>
    </submittedName>
</protein>
<gene>
    <name evidence="2" type="ORF">NC992_18130</name>
</gene>
<dbReference type="RefSeq" id="WP_190694523.1">
    <property type="nucleotide sequence ID" value="NZ_JAMPKX010000009.1"/>
</dbReference>
<dbReference type="InterPro" id="IPR011049">
    <property type="entry name" value="Serralysin-like_metalloprot_C"/>
</dbReference>
<proteinExistence type="predicted"/>
<dbReference type="PANTHER" id="PTHR45648:SF22">
    <property type="entry name" value="GDSL LIPASE_ACYLHYDROLASE FAMILY PROTEIN (AFU_ORTHOLOGUE AFUA_4G14700)"/>
    <property type="match status" value="1"/>
</dbReference>
<dbReference type="InterPro" id="IPR001343">
    <property type="entry name" value="Hemolysn_Ca-bd"/>
</dbReference>
<dbReference type="InterPro" id="IPR036514">
    <property type="entry name" value="SGNH_hydro_sf"/>
</dbReference>
<evidence type="ECO:0000313" key="3">
    <source>
        <dbReference type="Proteomes" id="UP001482513"/>
    </source>
</evidence>
<keyword evidence="1 2" id="KW-0378">Hydrolase</keyword>
<dbReference type="SUPFAM" id="SSF52266">
    <property type="entry name" value="SGNH hydrolase"/>
    <property type="match status" value="1"/>
</dbReference>
<dbReference type="Gene3D" id="3.40.50.1110">
    <property type="entry name" value="SGNH hydrolase"/>
    <property type="match status" value="1"/>
</dbReference>
<dbReference type="Pfam" id="PF00657">
    <property type="entry name" value="Lipase_GDSL"/>
    <property type="match status" value="1"/>
</dbReference>
<dbReference type="Gene3D" id="2.150.10.10">
    <property type="entry name" value="Serralysin-like metalloprotease, C-terminal"/>
    <property type="match status" value="1"/>
</dbReference>